<gene>
    <name evidence="12" type="ORF">SVIO_097740</name>
</gene>
<dbReference type="InterPro" id="IPR006162">
    <property type="entry name" value="Ppantetheine_attach_site"/>
</dbReference>
<dbReference type="InterPro" id="IPR049900">
    <property type="entry name" value="PKS_mFAS_DH"/>
</dbReference>
<dbReference type="PROSITE" id="PS52019">
    <property type="entry name" value="PKS_MFAS_DH"/>
    <property type="match status" value="1"/>
</dbReference>
<dbReference type="InterPro" id="IPR049552">
    <property type="entry name" value="PKS_DH_N"/>
</dbReference>
<dbReference type="GO" id="GO:0031177">
    <property type="term" value="F:phosphopantetheine binding"/>
    <property type="evidence" value="ECO:0007669"/>
    <property type="project" value="InterPro"/>
</dbReference>
<dbReference type="Pfam" id="PF00550">
    <property type="entry name" value="PP-binding"/>
    <property type="match status" value="1"/>
</dbReference>
<feature type="region of interest" description="N-terminal hotdog fold" evidence="8">
    <location>
        <begin position="467"/>
        <end position="612"/>
    </location>
</feature>
<dbReference type="Gene3D" id="1.10.1200.10">
    <property type="entry name" value="ACP-like"/>
    <property type="match status" value="1"/>
</dbReference>
<dbReference type="SMART" id="SM01294">
    <property type="entry name" value="PKS_PP_betabranch"/>
    <property type="match status" value="1"/>
</dbReference>
<feature type="domain" description="PKS/mFAS DH" evidence="11">
    <location>
        <begin position="467"/>
        <end position="769"/>
    </location>
</feature>
<keyword evidence="2" id="KW-0596">Phosphopantetheine</keyword>
<dbReference type="InterPro" id="IPR014043">
    <property type="entry name" value="Acyl_transferase_dom"/>
</dbReference>
<dbReference type="GO" id="GO:0004312">
    <property type="term" value="F:fatty acid synthase activity"/>
    <property type="evidence" value="ECO:0007669"/>
    <property type="project" value="TreeGrafter"/>
</dbReference>
<feature type="region of interest" description="C-terminal hotdog fold" evidence="8">
    <location>
        <begin position="627"/>
        <end position="769"/>
    </location>
</feature>
<evidence type="ECO:0000256" key="5">
    <source>
        <dbReference type="ARBA" id="ARBA00023194"/>
    </source>
</evidence>
<dbReference type="InterPro" id="IPR001227">
    <property type="entry name" value="Ac_transferase_dom_sf"/>
</dbReference>
<evidence type="ECO:0000256" key="4">
    <source>
        <dbReference type="ARBA" id="ARBA00022679"/>
    </source>
</evidence>
<dbReference type="FunFam" id="3.40.366.10:FF:000002">
    <property type="entry name" value="Probable polyketide synthase 2"/>
    <property type="match status" value="1"/>
</dbReference>
<comment type="pathway">
    <text evidence="1">Antibiotic biosynthesis.</text>
</comment>
<keyword evidence="7" id="KW-0012">Acyltransferase</keyword>
<dbReference type="InterPro" id="IPR020807">
    <property type="entry name" value="PKS_DH"/>
</dbReference>
<dbReference type="CDD" id="cd08956">
    <property type="entry name" value="KR_3_FAS_SDR_x"/>
    <property type="match status" value="1"/>
</dbReference>
<protein>
    <submittedName>
        <fullName evidence="12">Uncharacterized protein</fullName>
    </submittedName>
</protein>
<evidence type="ECO:0000313" key="13">
    <source>
        <dbReference type="Proteomes" id="UP000301309"/>
    </source>
</evidence>
<dbReference type="InterPro" id="IPR020806">
    <property type="entry name" value="PKS_PP-bd"/>
</dbReference>
<dbReference type="FunFam" id="1.10.1200.10:FF:000007">
    <property type="entry name" value="Probable polyketide synthase pks17"/>
    <property type="match status" value="1"/>
</dbReference>
<evidence type="ECO:0000256" key="2">
    <source>
        <dbReference type="ARBA" id="ARBA00022450"/>
    </source>
</evidence>
<dbReference type="InterPro" id="IPR009081">
    <property type="entry name" value="PP-bd_ACP"/>
</dbReference>
<evidence type="ECO:0000256" key="3">
    <source>
        <dbReference type="ARBA" id="ARBA00022553"/>
    </source>
</evidence>
<evidence type="ECO:0000259" key="10">
    <source>
        <dbReference type="PROSITE" id="PS50075"/>
    </source>
</evidence>
<sequence length="1455" mass="151411">MPWVVSGRGTEALRGQARALAERVATDPQPSPADVGWSLITTRSVFDHRAVIVGAHRDELLTGLNALATGDTHPTLIEPTTTTISGGTGAGAMGPVLVFPGQGSQWLGMGAGLLDTSPVFATRVAECAQALTPHVNWSLTEVLRGGIGAADLARVDVVQPVLWAVMVSLATVWDHHGVTPTAVVGHSQGEIAAACVAGALSLDEGARIVALRAHALRRLAGHGAMASLTLSRHHTEELLTKLGQPAHNVSIAAVNGPGSVVVSGPPDQVAHTVTACEQTGHRARLIDVDYASHSPHIDEIAEELHELLAGVKPVPGQVAFYSTVTGARMDTSGLDTTYWVKNLRERVRFADAVRALLDDGHRVFIEASTHPVLTIGMQESIEEAGVEAVTIPTLRRDHGGPAQLARSVAQAFTAGVTVDWTRWFRTNPAPRVIDLPTYAFQRRRYWLDGEGGPGGDPADLGLTAAGHPLLGAAVELADGTTHVLTGRISTRSHPWLAEHVVSGAVLAPGAMLVEWALRAADEVGCGGVEELALQVPLALPESGGLRVQVVVGAAAEDGRREVRMYSRPDRPDQPGRPDGPNGAGHAMALDPGPDAGWVCHAVGVLAPAADAPAPVEGLGGAWPPPGAEPLDVGAFYEQVMAAGYGYGPAYQGLTAAWRHGGDVLAEVALPDAAGRRDGFGIHPVLLDATLHPSLLMDRPEGQEDDGQVWLPFAWNGVSLWATEAATVRVRLSRDEERQSLRLTVADTVGAPVLTVDSLVTRPAATDQLRTAAATRAVDGLFTLDWTPLPAPATAPSPTSVVGDGGWAVLGEDQLGLAEPVRAGTGDAVACHPDLGALIAAVEAGEPAPAVVLAHPHAAEGGHGDGMGPTEELLGLVQSWLRRPALADTRLVVVTRGAVAAGQLGKTTDNADDVHAITLDPSGAGAWGLVRSAQSENPGRFVLLDLDEGRKGLVEAVVRAIEAHEPQVAVRDGRVLVPRMVRATAAPGPAVEGQDEEGTAGLDADGTVLITGGTGTLGALVAEHLVRTWGVRHLLLVSRSGPEAAGADELTDRLTELGARVRIAAADVTDPDAVAGLVAGVDPAHPMTGVVHAAGMLDDAVLTTQTPERLARVWRPKATAAAHLHAATAELPLSLFVMFSSTAGTLGASGQSNYAAANAYCDALAARRRALGLPGLSVAWGLWADASGMTGHLGETDRARMSRSGIGAMSSERALGLLDAAVRHGHHHLIAIDLDVRALAGQPALTLPAPLRALTGGGTARRTAATARPHTDWAGHLAALPVEEQRRTLLNLVLTHAAAALGHSDPGRIQTERGFLELGFDSLTAIELRNRLTAVTGLRLATTLIFDHPNPAALAVHLHAELAPEDVDPLPPMLGEIDRLESALLSVAQDETAHEALLKRLQSTLSKLGALHAGGTEEGRAAGRIHDATADEIFQFIDQDLGRSESDGEHAHGGTR</sequence>
<dbReference type="Pfam" id="PF14765">
    <property type="entry name" value="PS-DH"/>
    <property type="match status" value="1"/>
</dbReference>
<evidence type="ECO:0000256" key="7">
    <source>
        <dbReference type="ARBA" id="ARBA00023315"/>
    </source>
</evidence>
<dbReference type="InterPro" id="IPR055123">
    <property type="entry name" value="SpnB-like_Rossmann"/>
</dbReference>
<feature type="region of interest" description="Disordered" evidence="9">
    <location>
        <begin position="560"/>
        <end position="589"/>
    </location>
</feature>
<feature type="compositionally biased region" description="Basic and acidic residues" evidence="9">
    <location>
        <begin position="560"/>
        <end position="575"/>
    </location>
</feature>
<accession>A0A4D4LC42</accession>
<dbReference type="InterPro" id="IPR036736">
    <property type="entry name" value="ACP-like_sf"/>
</dbReference>
<keyword evidence="5" id="KW-0045">Antibiotic biosynthesis</keyword>
<keyword evidence="6" id="KW-0511">Multifunctional enzyme</keyword>
<dbReference type="SMART" id="SM00827">
    <property type="entry name" value="PKS_AT"/>
    <property type="match status" value="1"/>
</dbReference>
<proteinExistence type="predicted"/>
<dbReference type="SUPFAM" id="SSF55048">
    <property type="entry name" value="Probable ACP-binding domain of malonyl-CoA ACP transacylase"/>
    <property type="match status" value="1"/>
</dbReference>
<dbReference type="GO" id="GO:0006633">
    <property type="term" value="P:fatty acid biosynthetic process"/>
    <property type="evidence" value="ECO:0007669"/>
    <property type="project" value="TreeGrafter"/>
</dbReference>
<dbReference type="InterPro" id="IPR050091">
    <property type="entry name" value="PKS_NRPS_Biosynth_Enz"/>
</dbReference>
<dbReference type="InterPro" id="IPR057326">
    <property type="entry name" value="KR_dom"/>
</dbReference>
<keyword evidence="3" id="KW-0597">Phosphoprotein</keyword>
<evidence type="ECO:0000256" key="8">
    <source>
        <dbReference type="PROSITE-ProRule" id="PRU01363"/>
    </source>
</evidence>
<feature type="active site" description="Proton donor; for dehydratase activity" evidence="8">
    <location>
        <position position="687"/>
    </location>
</feature>
<dbReference type="SMART" id="SM00822">
    <property type="entry name" value="PKS_KR"/>
    <property type="match status" value="1"/>
</dbReference>
<dbReference type="SUPFAM" id="SSF51735">
    <property type="entry name" value="NAD(P)-binding Rossmann-fold domains"/>
    <property type="match status" value="2"/>
</dbReference>
<dbReference type="InterPro" id="IPR016036">
    <property type="entry name" value="Malonyl_transacylase_ACP-bd"/>
</dbReference>
<dbReference type="Pfam" id="PF22953">
    <property type="entry name" value="SpnB_Rossmann"/>
    <property type="match status" value="1"/>
</dbReference>
<dbReference type="Gene3D" id="3.10.129.110">
    <property type="entry name" value="Polyketide synthase dehydratase"/>
    <property type="match status" value="1"/>
</dbReference>
<evidence type="ECO:0000256" key="9">
    <source>
        <dbReference type="SAM" id="MobiDB-lite"/>
    </source>
</evidence>
<keyword evidence="4" id="KW-0808">Transferase</keyword>
<organism evidence="12 13">
    <name type="scientific">Streptomyces violaceusniger</name>
    <dbReference type="NCBI Taxonomy" id="68280"/>
    <lineage>
        <taxon>Bacteria</taxon>
        <taxon>Bacillati</taxon>
        <taxon>Actinomycetota</taxon>
        <taxon>Actinomycetes</taxon>
        <taxon>Kitasatosporales</taxon>
        <taxon>Streptomycetaceae</taxon>
        <taxon>Streptomyces</taxon>
        <taxon>Streptomyces violaceusniger group</taxon>
    </lineage>
</organism>
<evidence type="ECO:0000256" key="6">
    <source>
        <dbReference type="ARBA" id="ARBA00023268"/>
    </source>
</evidence>
<dbReference type="SMART" id="SM00823">
    <property type="entry name" value="PKS_PP"/>
    <property type="match status" value="1"/>
</dbReference>
<dbReference type="SUPFAM" id="SSF52151">
    <property type="entry name" value="FabD/lysophospholipase-like"/>
    <property type="match status" value="1"/>
</dbReference>
<dbReference type="GO" id="GO:0017000">
    <property type="term" value="P:antibiotic biosynthetic process"/>
    <property type="evidence" value="ECO:0007669"/>
    <property type="project" value="UniProtKB-KW"/>
</dbReference>
<dbReference type="Pfam" id="PF21089">
    <property type="entry name" value="PKS_DH_N"/>
    <property type="match status" value="1"/>
</dbReference>
<dbReference type="Gene3D" id="3.40.366.10">
    <property type="entry name" value="Malonyl-Coenzyme A Acyl Carrier Protein, domain 2"/>
    <property type="match status" value="1"/>
</dbReference>
<evidence type="ECO:0000313" key="12">
    <source>
        <dbReference type="EMBL" id="GDY59151.1"/>
    </source>
</evidence>
<evidence type="ECO:0000256" key="1">
    <source>
        <dbReference type="ARBA" id="ARBA00004792"/>
    </source>
</evidence>
<evidence type="ECO:0000259" key="11">
    <source>
        <dbReference type="PROSITE" id="PS52019"/>
    </source>
</evidence>
<dbReference type="InterPro" id="IPR042104">
    <property type="entry name" value="PKS_dehydratase_sf"/>
</dbReference>
<feature type="active site" description="Proton acceptor; for dehydratase activity" evidence="8">
    <location>
        <position position="499"/>
    </location>
</feature>
<dbReference type="Proteomes" id="UP000301309">
    <property type="component" value="Unassembled WGS sequence"/>
</dbReference>
<reference evidence="12 13" key="1">
    <citation type="journal article" date="2020" name="Int. J. Syst. Evol. Microbiol.">
        <title>Reclassification of Streptomyces castelarensis and Streptomyces sporoclivatus as later heterotypic synonyms of Streptomyces antimycoticus.</title>
        <authorList>
            <person name="Komaki H."/>
            <person name="Tamura T."/>
        </authorList>
    </citation>
    <scope>NUCLEOTIDE SEQUENCE [LARGE SCALE GENOMIC DNA]</scope>
    <source>
        <strain evidence="12 13">NBRC 13459</strain>
    </source>
</reference>
<dbReference type="PANTHER" id="PTHR43775">
    <property type="entry name" value="FATTY ACID SYNTHASE"/>
    <property type="match status" value="1"/>
</dbReference>
<dbReference type="Pfam" id="PF00698">
    <property type="entry name" value="Acyl_transf_1"/>
    <property type="match status" value="1"/>
</dbReference>
<dbReference type="PROSITE" id="PS50075">
    <property type="entry name" value="CARRIER"/>
    <property type="match status" value="1"/>
</dbReference>
<dbReference type="SMART" id="SM00826">
    <property type="entry name" value="PKS_DH"/>
    <property type="match status" value="1"/>
</dbReference>
<dbReference type="Pfam" id="PF22621">
    <property type="entry name" value="CurL-like_PKS_C"/>
    <property type="match status" value="1"/>
</dbReference>
<feature type="domain" description="Carrier" evidence="10">
    <location>
        <begin position="1286"/>
        <end position="1361"/>
    </location>
</feature>
<dbReference type="Gene3D" id="3.30.70.3290">
    <property type="match status" value="1"/>
</dbReference>
<dbReference type="InterPro" id="IPR016035">
    <property type="entry name" value="Acyl_Trfase/lysoPLipase"/>
</dbReference>
<keyword evidence="13" id="KW-1185">Reference proteome</keyword>
<dbReference type="InterPro" id="IPR036291">
    <property type="entry name" value="NAD(P)-bd_dom_sf"/>
</dbReference>
<dbReference type="InterPro" id="IPR049551">
    <property type="entry name" value="PKS_DH_C"/>
</dbReference>
<dbReference type="SUPFAM" id="SSF47336">
    <property type="entry name" value="ACP-like"/>
    <property type="match status" value="1"/>
</dbReference>
<dbReference type="PANTHER" id="PTHR43775:SF51">
    <property type="entry name" value="INACTIVE PHENOLPHTHIOCEROL SYNTHESIS POLYKETIDE SYNTHASE TYPE I PKS1-RELATED"/>
    <property type="match status" value="1"/>
</dbReference>
<dbReference type="PROSITE" id="PS00012">
    <property type="entry name" value="PHOSPHOPANTETHEINE"/>
    <property type="match status" value="1"/>
</dbReference>
<dbReference type="Pfam" id="PF08659">
    <property type="entry name" value="KR"/>
    <property type="match status" value="1"/>
</dbReference>
<dbReference type="InterPro" id="IPR013968">
    <property type="entry name" value="PKS_KR"/>
</dbReference>
<name>A0A4D4LC42_STRVO</name>
<comment type="caution">
    <text evidence="12">The sequence shown here is derived from an EMBL/GenBank/DDBJ whole genome shotgun (WGS) entry which is preliminary data.</text>
</comment>
<dbReference type="EMBL" id="BJHW01000002">
    <property type="protein sequence ID" value="GDY59151.1"/>
    <property type="molecule type" value="Genomic_DNA"/>
</dbReference>
<dbReference type="Gene3D" id="3.40.50.720">
    <property type="entry name" value="NAD(P)-binding Rossmann-like Domain"/>
    <property type="match status" value="1"/>
</dbReference>